<dbReference type="NCBIfam" id="NF009205">
    <property type="entry name" value="PRK12553.1"/>
    <property type="match status" value="1"/>
</dbReference>
<sequence>MEIPRIENLVPMVVESTNRGERAFDIYSRLLKDRIVFLGTPVDDQIANLIIAQMLFLAHEDPDQDIRLYINSPGGVVYSGLAIYDTMQMIKPDVATFCMGMGASMAAVLLAGGTKGKRFALPNARVMIHQGSAGFRGAVPDIEVVARETLNLTTKLTEILASHSGQSYDKVKRDTERDYYMTAQEAKEYGLVDEVLEPAHVVGAATTATNGRS</sequence>
<keyword evidence="5 7" id="KW-0720">Serine protease</keyword>
<dbReference type="EMBL" id="CADCWG010000020">
    <property type="protein sequence ID" value="CAA9536476.1"/>
    <property type="molecule type" value="Genomic_DNA"/>
</dbReference>
<dbReference type="CDD" id="cd07017">
    <property type="entry name" value="S14_ClpP_2"/>
    <property type="match status" value="1"/>
</dbReference>
<evidence type="ECO:0000256" key="6">
    <source>
        <dbReference type="ARBA" id="ARBA00034021"/>
    </source>
</evidence>
<comment type="subunit">
    <text evidence="7">Fourteen ClpP subunits assemble into 2 heptameric rings which stack back to back to give a disk-like structure with a central cavity, resembling the structure of eukaryotic proteasomes.</text>
</comment>
<evidence type="ECO:0000256" key="7">
    <source>
        <dbReference type="HAMAP-Rule" id="MF_00444"/>
    </source>
</evidence>
<dbReference type="PANTHER" id="PTHR10381">
    <property type="entry name" value="ATP-DEPENDENT CLP PROTEASE PROTEOLYTIC SUBUNIT"/>
    <property type="match status" value="1"/>
</dbReference>
<evidence type="ECO:0000256" key="5">
    <source>
        <dbReference type="ARBA" id="ARBA00022825"/>
    </source>
</evidence>
<comment type="subcellular location">
    <subcellularLocation>
        <location evidence="7">Cytoplasm</location>
    </subcellularLocation>
</comment>
<evidence type="ECO:0000256" key="3">
    <source>
        <dbReference type="ARBA" id="ARBA00022670"/>
    </source>
</evidence>
<dbReference type="Pfam" id="PF00574">
    <property type="entry name" value="CLP_protease"/>
    <property type="match status" value="1"/>
</dbReference>
<keyword evidence="4 7" id="KW-0378">Hydrolase</keyword>
<comment type="catalytic activity">
    <reaction evidence="6 7">
        <text>Hydrolysis of proteins to small peptides in the presence of ATP and magnesium. alpha-casein is the usual test substrate. In the absence of ATP, only oligopeptides shorter than five residues are hydrolyzed (such as succinyl-Leu-Tyr-|-NHMec, and Leu-Tyr-Leu-|-Tyr-Trp, in which cleavage of the -Tyr-|-Leu- and -Tyr-|-Trp bonds also occurs).</text>
        <dbReference type="EC" id="3.4.21.92"/>
    </reaction>
</comment>
<dbReference type="Gene3D" id="3.90.226.10">
    <property type="entry name" value="2-enoyl-CoA Hydratase, Chain A, domain 1"/>
    <property type="match status" value="1"/>
</dbReference>
<feature type="active site" description="Nucleophile" evidence="7">
    <location>
        <position position="104"/>
    </location>
</feature>
<reference evidence="9" key="1">
    <citation type="submission" date="2020-02" db="EMBL/GenBank/DDBJ databases">
        <authorList>
            <person name="Meier V. D."/>
        </authorList>
    </citation>
    <scope>NUCLEOTIDE SEQUENCE</scope>
    <source>
        <strain evidence="9">AVDCRST_MAG49</strain>
    </source>
</reference>
<keyword evidence="3 7" id="KW-0645">Protease</keyword>
<dbReference type="HAMAP" id="MF_00444">
    <property type="entry name" value="ClpP"/>
    <property type="match status" value="1"/>
</dbReference>
<gene>
    <name evidence="7" type="primary">clpP</name>
    <name evidence="9" type="ORF">AVDCRST_MAG49-276</name>
</gene>
<evidence type="ECO:0000313" key="9">
    <source>
        <dbReference type="EMBL" id="CAA9536476.1"/>
    </source>
</evidence>
<dbReference type="EC" id="3.4.21.92" evidence="7"/>
<dbReference type="AlphaFoldDB" id="A0A6J4TZG4"/>
<dbReference type="GO" id="GO:0005737">
    <property type="term" value="C:cytoplasm"/>
    <property type="evidence" value="ECO:0007669"/>
    <property type="project" value="UniProtKB-SubCell"/>
</dbReference>
<keyword evidence="2 7" id="KW-0963">Cytoplasm</keyword>
<dbReference type="NCBIfam" id="NF001368">
    <property type="entry name" value="PRK00277.1"/>
    <property type="match status" value="1"/>
</dbReference>
<dbReference type="GO" id="GO:0006515">
    <property type="term" value="P:protein quality control for misfolded or incompletely synthesized proteins"/>
    <property type="evidence" value="ECO:0007669"/>
    <property type="project" value="TreeGrafter"/>
</dbReference>
<name>A0A6J4TZG4_9BACT</name>
<dbReference type="PRINTS" id="PR00127">
    <property type="entry name" value="CLPPROTEASEP"/>
</dbReference>
<comment type="function">
    <text evidence="7">Cleaves peptides in various proteins in a process that requires ATP hydrolysis. Has a chymotrypsin-like activity. Plays a major role in the degradation of misfolded proteins.</text>
</comment>
<dbReference type="InterPro" id="IPR001907">
    <property type="entry name" value="ClpP"/>
</dbReference>
<dbReference type="InterPro" id="IPR029045">
    <property type="entry name" value="ClpP/crotonase-like_dom_sf"/>
</dbReference>
<dbReference type="GO" id="GO:0009368">
    <property type="term" value="C:endopeptidase Clp complex"/>
    <property type="evidence" value="ECO:0007669"/>
    <property type="project" value="TreeGrafter"/>
</dbReference>
<evidence type="ECO:0000256" key="4">
    <source>
        <dbReference type="ARBA" id="ARBA00022801"/>
    </source>
</evidence>
<feature type="active site" evidence="7">
    <location>
        <position position="129"/>
    </location>
</feature>
<organism evidence="9">
    <name type="scientific">uncultured Thermomicrobiales bacterium</name>
    <dbReference type="NCBI Taxonomy" id="1645740"/>
    <lineage>
        <taxon>Bacteria</taxon>
        <taxon>Pseudomonadati</taxon>
        <taxon>Thermomicrobiota</taxon>
        <taxon>Thermomicrobia</taxon>
        <taxon>Thermomicrobiales</taxon>
        <taxon>environmental samples</taxon>
    </lineage>
</organism>
<dbReference type="GO" id="GO:0004252">
    <property type="term" value="F:serine-type endopeptidase activity"/>
    <property type="evidence" value="ECO:0007669"/>
    <property type="project" value="UniProtKB-UniRule"/>
</dbReference>
<dbReference type="GO" id="GO:0051117">
    <property type="term" value="F:ATPase binding"/>
    <property type="evidence" value="ECO:0007669"/>
    <property type="project" value="TreeGrafter"/>
</dbReference>
<evidence type="ECO:0000256" key="2">
    <source>
        <dbReference type="ARBA" id="ARBA00022490"/>
    </source>
</evidence>
<comment type="similarity">
    <text evidence="1 7 8">Belongs to the peptidase S14 family.</text>
</comment>
<dbReference type="GO" id="GO:0004176">
    <property type="term" value="F:ATP-dependent peptidase activity"/>
    <property type="evidence" value="ECO:0007669"/>
    <property type="project" value="InterPro"/>
</dbReference>
<dbReference type="InterPro" id="IPR023562">
    <property type="entry name" value="ClpP/TepA"/>
</dbReference>
<evidence type="ECO:0000256" key="1">
    <source>
        <dbReference type="ARBA" id="ARBA00007039"/>
    </source>
</evidence>
<accession>A0A6J4TZG4</accession>
<evidence type="ECO:0000256" key="8">
    <source>
        <dbReference type="RuleBase" id="RU003567"/>
    </source>
</evidence>
<dbReference type="SUPFAM" id="SSF52096">
    <property type="entry name" value="ClpP/crotonase"/>
    <property type="match status" value="1"/>
</dbReference>
<dbReference type="FunFam" id="3.90.226.10:FF:000001">
    <property type="entry name" value="ATP-dependent Clp protease proteolytic subunit"/>
    <property type="match status" value="1"/>
</dbReference>
<protein>
    <recommendedName>
        <fullName evidence="7 8">ATP-dependent Clp protease proteolytic subunit</fullName>
        <ecNumber evidence="7">3.4.21.92</ecNumber>
    </recommendedName>
    <alternativeName>
        <fullName evidence="7">Endopeptidase Clp</fullName>
    </alternativeName>
</protein>
<dbReference type="PANTHER" id="PTHR10381:SF70">
    <property type="entry name" value="ATP-DEPENDENT CLP PROTEASE PROTEOLYTIC SUBUNIT"/>
    <property type="match status" value="1"/>
</dbReference>
<proteinExistence type="inferred from homology"/>